<evidence type="ECO:0000313" key="1">
    <source>
        <dbReference type="EMBL" id="EAR22142.1"/>
    </source>
</evidence>
<comment type="caution">
    <text evidence="1">The sequence shown here is derived from an EMBL/GenBank/DDBJ whole genome shotgun (WGS) entry which is preliminary data.</text>
</comment>
<dbReference type="HOGENOM" id="CLU_3293106_0_0_6"/>
<reference evidence="1 2" key="1">
    <citation type="submission" date="2006-02" db="EMBL/GenBank/DDBJ databases">
        <authorList>
            <person name="Waterbury J."/>
            <person name="Ferriera S."/>
            <person name="Johnson J."/>
            <person name="Kravitz S."/>
            <person name="Halpern A."/>
            <person name="Remington K."/>
            <person name="Beeson K."/>
            <person name="Tran B."/>
            <person name="Rogers Y.-H."/>
            <person name="Friedman R."/>
            <person name="Venter J.C."/>
        </authorList>
    </citation>
    <scope>NUCLEOTIDE SEQUENCE [LARGE SCALE GENOMIC DNA]</scope>
    <source>
        <strain evidence="1 2">Nb-231</strain>
    </source>
</reference>
<keyword evidence="2" id="KW-1185">Reference proteome</keyword>
<dbReference type="Proteomes" id="UP000003374">
    <property type="component" value="Unassembled WGS sequence"/>
</dbReference>
<protein>
    <submittedName>
        <fullName evidence="1">Ribonuclease Z</fullName>
        <ecNumber evidence="1">3.1.26.11</ecNumber>
    </submittedName>
</protein>
<organism evidence="1 2">
    <name type="scientific">Nitrococcus mobilis Nb-231</name>
    <dbReference type="NCBI Taxonomy" id="314278"/>
    <lineage>
        <taxon>Bacteria</taxon>
        <taxon>Pseudomonadati</taxon>
        <taxon>Pseudomonadota</taxon>
        <taxon>Gammaproteobacteria</taxon>
        <taxon>Chromatiales</taxon>
        <taxon>Ectothiorhodospiraceae</taxon>
        <taxon>Nitrococcus</taxon>
    </lineage>
</organism>
<proteinExistence type="predicted"/>
<name>A4BPY7_9GAMM</name>
<keyword evidence="1" id="KW-0378">Hydrolase</keyword>
<dbReference type="EMBL" id="AAOF01000004">
    <property type="protein sequence ID" value="EAR22142.1"/>
    <property type="molecule type" value="Genomic_DNA"/>
</dbReference>
<accession>A4BPY7</accession>
<gene>
    <name evidence="1" type="ORF">NB231_04515</name>
</gene>
<evidence type="ECO:0000313" key="2">
    <source>
        <dbReference type="Proteomes" id="UP000003374"/>
    </source>
</evidence>
<dbReference type="AlphaFoldDB" id="A4BPY7"/>
<sequence>MARVIDVYSVKPFGMDALARAAGETGALAVNRGPLARGRP</sequence>
<dbReference type="GO" id="GO:0042781">
    <property type="term" value="F:3'-tRNA processing endoribonuclease activity"/>
    <property type="evidence" value="ECO:0007669"/>
    <property type="project" value="UniProtKB-EC"/>
</dbReference>
<dbReference type="EC" id="3.1.26.11" evidence="1"/>